<evidence type="ECO:0000256" key="3">
    <source>
        <dbReference type="ARBA" id="ARBA00022801"/>
    </source>
</evidence>
<comment type="catalytic activity">
    <reaction evidence="1">
        <text>Hydrolysis of terminal, non-reducing alpha-D-galactose residues in alpha-D-galactosides, including galactose oligosaccharides, galactomannans and galactolipids.</text>
        <dbReference type="EC" id="3.2.1.22"/>
    </reaction>
</comment>
<dbReference type="Gene3D" id="2.70.98.60">
    <property type="entry name" value="alpha-galactosidase from lactobacil brevis"/>
    <property type="match status" value="1"/>
</dbReference>
<keyword evidence="7" id="KW-1185">Reference proteome</keyword>
<proteinExistence type="predicted"/>
<dbReference type="CDD" id="cd14791">
    <property type="entry name" value="GH36"/>
    <property type="match status" value="1"/>
</dbReference>
<evidence type="ECO:0000256" key="2">
    <source>
        <dbReference type="ARBA" id="ARBA00012755"/>
    </source>
</evidence>
<keyword evidence="3" id="KW-0378">Hydrolase</keyword>
<gene>
    <name evidence="6" type="ORF">I4J89_26560</name>
</gene>
<dbReference type="InterPro" id="IPR038417">
    <property type="entry name" value="Alpga-gal_N_sf"/>
</dbReference>
<dbReference type="Gene3D" id="3.20.20.70">
    <property type="entry name" value="Aldolase class I"/>
    <property type="match status" value="1"/>
</dbReference>
<evidence type="ECO:0000259" key="5">
    <source>
        <dbReference type="Pfam" id="PF16875"/>
    </source>
</evidence>
<dbReference type="PRINTS" id="PR00743">
    <property type="entry name" value="GLHYDRLASE36"/>
</dbReference>
<dbReference type="InterPro" id="IPR017853">
    <property type="entry name" value="GH"/>
</dbReference>
<dbReference type="InterPro" id="IPR002252">
    <property type="entry name" value="Glyco_hydro_36"/>
</dbReference>
<dbReference type="AlphaFoldDB" id="A0A931FYW1"/>
<dbReference type="Proteomes" id="UP000598146">
    <property type="component" value="Unassembled WGS sequence"/>
</dbReference>
<dbReference type="Pfam" id="PF02065">
    <property type="entry name" value="Melibiase"/>
    <property type="match status" value="1"/>
</dbReference>
<dbReference type="FunFam" id="3.20.20.70:FF:000118">
    <property type="entry name" value="Alpha-galactosidase"/>
    <property type="match status" value="1"/>
</dbReference>
<protein>
    <recommendedName>
        <fullName evidence="2">alpha-galactosidase</fullName>
        <ecNumber evidence="2">3.2.1.22</ecNumber>
    </recommendedName>
</protein>
<dbReference type="GO" id="GO:0016052">
    <property type="term" value="P:carbohydrate catabolic process"/>
    <property type="evidence" value="ECO:0007669"/>
    <property type="project" value="InterPro"/>
</dbReference>
<accession>A0A931FYW1</accession>
<dbReference type="Pfam" id="PF16875">
    <property type="entry name" value="Glyco_hydro_36N"/>
    <property type="match status" value="1"/>
</dbReference>
<dbReference type="InterPro" id="IPR050985">
    <property type="entry name" value="Alpha-glycosidase_related"/>
</dbReference>
<organism evidence="6 7">
    <name type="scientific">Actinoplanes aureus</name>
    <dbReference type="NCBI Taxonomy" id="2792083"/>
    <lineage>
        <taxon>Bacteria</taxon>
        <taxon>Bacillati</taxon>
        <taxon>Actinomycetota</taxon>
        <taxon>Actinomycetes</taxon>
        <taxon>Micromonosporales</taxon>
        <taxon>Micromonosporaceae</taxon>
        <taxon>Actinoplanes</taxon>
    </lineage>
</organism>
<dbReference type="RefSeq" id="WP_196416801.1">
    <property type="nucleotide sequence ID" value="NZ_JADQTO010000013.1"/>
</dbReference>
<sequence>MADLVHLTAAGVSVVLDCRGTALPAIVHWGEALGDLTPEQLAGLALAAAPQPIGFSADTGVRVSILPEQSAGWQGHPGLAGHRDGTAWSSRFGVTGVRRDADGVRIKARDQAAELDLEIDLELHPSGVLRTRARLTSTAPGTYWLEHLLPFLPVPAETTELLDFTGHHLRERSPQRTAFTHGLRVRENRTGRTGYDSAYVLCAGTAGFANRHGRVWGVHTAFSGGARTVAERNYHGHSALGGGELLLPGEVGLGEGESYTTPWLYGSFGAAGLDELSGRFHAFLRARPWHPSSPRPVVVNTWEAVYFDHDLGRLTELAKAAAAVGAERFVLDDGWFGSRRDDTSGLGDWVVSPDVWPDGLGPLITVVRDLGMEFGLWVEPEMINPDSDLARAHPDWIMAAGDRLPPPARSQQVLDLGNPSAYEYLRERLDTLLTEYDIAYLKWDHNRDLVDAGHPGTGRAGVHDQTHAVYRLLDELRALHPGVEIESCSSGGGRVDLEILQRTDRIWASDCIDAHERVAIQRWTSLLVPLELIGSHVGAPISHTTHRSLPLDMRAGSAIFGHLGIEWDLTAASDADRARLAEWVALYKEVRGLLHTGTLVHGDVADPAYTVTGVVGDSDALFALTAIATSDAYPPGTVALPGLDPDTVYHVRPQPPGDAPDGNAAAWGAALPWCTPQGVRLTGRALGTSGLRLPVLYPDRVMLVRATAVDDQAGRVVA</sequence>
<dbReference type="PANTHER" id="PTHR43053:SF3">
    <property type="entry name" value="ALPHA-GALACTOSIDASE C-RELATED"/>
    <property type="match status" value="1"/>
</dbReference>
<dbReference type="EC" id="3.2.1.22" evidence="2"/>
<evidence type="ECO:0000313" key="6">
    <source>
        <dbReference type="EMBL" id="MBG0565018.1"/>
    </source>
</evidence>
<name>A0A931FYW1_9ACTN</name>
<evidence type="ECO:0000313" key="7">
    <source>
        <dbReference type="Proteomes" id="UP000598146"/>
    </source>
</evidence>
<evidence type="ECO:0000256" key="1">
    <source>
        <dbReference type="ARBA" id="ARBA00001255"/>
    </source>
</evidence>
<dbReference type="PANTHER" id="PTHR43053">
    <property type="entry name" value="GLYCOSIDASE FAMILY 31"/>
    <property type="match status" value="1"/>
</dbReference>
<dbReference type="SUPFAM" id="SSF51445">
    <property type="entry name" value="(Trans)glycosidases"/>
    <property type="match status" value="1"/>
</dbReference>
<dbReference type="GO" id="GO:0004557">
    <property type="term" value="F:alpha-galactosidase activity"/>
    <property type="evidence" value="ECO:0007669"/>
    <property type="project" value="UniProtKB-EC"/>
</dbReference>
<dbReference type="EMBL" id="JADQTO010000013">
    <property type="protein sequence ID" value="MBG0565018.1"/>
    <property type="molecule type" value="Genomic_DNA"/>
</dbReference>
<evidence type="ECO:0000256" key="4">
    <source>
        <dbReference type="ARBA" id="ARBA00023295"/>
    </source>
</evidence>
<dbReference type="InterPro" id="IPR013785">
    <property type="entry name" value="Aldolase_TIM"/>
</dbReference>
<reference evidence="6" key="1">
    <citation type="submission" date="2020-11" db="EMBL/GenBank/DDBJ databases">
        <title>Isolation and identification of active actinomycetes.</title>
        <authorList>
            <person name="Sun X."/>
        </authorList>
    </citation>
    <scope>NUCLEOTIDE SEQUENCE</scope>
    <source>
        <strain evidence="6">NEAU-A11</strain>
    </source>
</reference>
<feature type="domain" description="Glycosyl hydrolase family 36 N-terminal" evidence="5">
    <location>
        <begin position="23"/>
        <end position="252"/>
    </location>
</feature>
<comment type="caution">
    <text evidence="6">The sequence shown here is derived from an EMBL/GenBank/DDBJ whole genome shotgun (WGS) entry which is preliminary data.</text>
</comment>
<keyword evidence="4" id="KW-0326">Glycosidase</keyword>
<dbReference type="InterPro" id="IPR031704">
    <property type="entry name" value="Glyco_hydro_36_N"/>
</dbReference>